<dbReference type="OrthoDB" id="10257739at2759"/>
<comment type="subunit">
    <text evidence="8">Component of the Mediator complex.</text>
</comment>
<evidence type="ECO:0000256" key="5">
    <source>
        <dbReference type="ARBA" id="ARBA00023159"/>
    </source>
</evidence>
<dbReference type="GO" id="GO:0016592">
    <property type="term" value="C:mediator complex"/>
    <property type="evidence" value="ECO:0007669"/>
    <property type="project" value="InterPro"/>
</dbReference>
<comment type="function">
    <text evidence="8">Component of the Mediator complex, a coactivator involved in the regulated transcription of nearly all RNA polymerase II-dependent genes. Mediator functions as a bridge to convey information from gene-specific regulatory proteins to the basal RNA polymerase II transcription machinery. Mediator is recruited to promoters by direct interactions with regulatory proteins and serves as a scaffold for the assembly of a functional preinitiation complex with RNA polymerase II and the general transcription factors.</text>
</comment>
<evidence type="ECO:0000256" key="6">
    <source>
        <dbReference type="ARBA" id="ARBA00023163"/>
    </source>
</evidence>
<dbReference type="Pfam" id="PF05669">
    <property type="entry name" value="Med31"/>
    <property type="match status" value="1"/>
</dbReference>
<dbReference type="InterPro" id="IPR008831">
    <property type="entry name" value="Mediator_Med31"/>
</dbReference>
<evidence type="ECO:0000256" key="8">
    <source>
        <dbReference type="RuleBase" id="RU364129"/>
    </source>
</evidence>
<evidence type="ECO:0000256" key="2">
    <source>
        <dbReference type="ARBA" id="ARBA00006378"/>
    </source>
</evidence>
<dbReference type="PANTHER" id="PTHR13186">
    <property type="entry name" value="MEDIATOR OF RNA POLYMERASE II TRANSCRIPTION SUBUNIT 31"/>
    <property type="match status" value="1"/>
</dbReference>
<keyword evidence="4 8" id="KW-0805">Transcription regulation</keyword>
<proteinExistence type="inferred from homology"/>
<dbReference type="InterPro" id="IPR038089">
    <property type="entry name" value="Med31_sf"/>
</dbReference>
<accession>A0A9W4SRQ7</accession>
<reference evidence="10" key="1">
    <citation type="submission" date="2022-08" db="EMBL/GenBank/DDBJ databases">
        <authorList>
            <person name="Kallberg Y."/>
            <person name="Tangrot J."/>
            <person name="Rosling A."/>
        </authorList>
    </citation>
    <scope>NUCLEOTIDE SEQUENCE</scope>
    <source>
        <strain evidence="10">Wild A</strain>
    </source>
</reference>
<keyword evidence="11" id="KW-1185">Reference proteome</keyword>
<comment type="similarity">
    <text evidence="2 8">Belongs to the Mediator complex subunit 31 family.</text>
</comment>
<sequence>MSELAEGKPLASKTSEADKQDRRRFQIELEFIQCLANPWYLNDLAQKECFEDPTFLNYLEYLKYWKRPEYAKCIIYPHALHFLDLLQNHKFREYLKDYDVASEIHSNQYYHWLKWRHFDEGNEGNVGEGSRPNELRDNVENVNGIPLNENPRGGMLNGQGTR</sequence>
<comment type="subcellular location">
    <subcellularLocation>
        <location evidence="1 8">Nucleus</location>
    </subcellularLocation>
</comment>
<evidence type="ECO:0000256" key="9">
    <source>
        <dbReference type="SAM" id="MobiDB-lite"/>
    </source>
</evidence>
<feature type="region of interest" description="Disordered" evidence="9">
    <location>
        <begin position="141"/>
        <end position="162"/>
    </location>
</feature>
<organism evidence="10 11">
    <name type="scientific">Funneliformis geosporum</name>
    <dbReference type="NCBI Taxonomy" id="1117311"/>
    <lineage>
        <taxon>Eukaryota</taxon>
        <taxon>Fungi</taxon>
        <taxon>Fungi incertae sedis</taxon>
        <taxon>Mucoromycota</taxon>
        <taxon>Glomeromycotina</taxon>
        <taxon>Glomeromycetes</taxon>
        <taxon>Glomerales</taxon>
        <taxon>Glomeraceae</taxon>
        <taxon>Funneliformis</taxon>
    </lineage>
</organism>
<keyword evidence="5 8" id="KW-0010">Activator</keyword>
<evidence type="ECO:0000256" key="1">
    <source>
        <dbReference type="ARBA" id="ARBA00004123"/>
    </source>
</evidence>
<comment type="caution">
    <text evidence="10">The sequence shown here is derived from an EMBL/GenBank/DDBJ whole genome shotgun (WGS) entry which is preliminary data.</text>
</comment>
<dbReference type="Proteomes" id="UP001153678">
    <property type="component" value="Unassembled WGS sequence"/>
</dbReference>
<dbReference type="EMBL" id="CAMKVN010002300">
    <property type="protein sequence ID" value="CAI2180494.1"/>
    <property type="molecule type" value="Genomic_DNA"/>
</dbReference>
<evidence type="ECO:0000256" key="3">
    <source>
        <dbReference type="ARBA" id="ARBA00019660"/>
    </source>
</evidence>
<keyword evidence="6 8" id="KW-0804">Transcription</keyword>
<evidence type="ECO:0000313" key="10">
    <source>
        <dbReference type="EMBL" id="CAI2180494.1"/>
    </source>
</evidence>
<dbReference type="AlphaFoldDB" id="A0A9W4SRQ7"/>
<dbReference type="Gene3D" id="1.10.10.1340">
    <property type="entry name" value="Mediator of RNA polymerase II, submodule Med31 (Soh1)"/>
    <property type="match status" value="1"/>
</dbReference>
<protein>
    <recommendedName>
        <fullName evidence="3 8">Mediator of RNA polymerase II transcription subunit 31</fullName>
    </recommendedName>
</protein>
<evidence type="ECO:0000256" key="7">
    <source>
        <dbReference type="ARBA" id="ARBA00023242"/>
    </source>
</evidence>
<name>A0A9W4SRQ7_9GLOM</name>
<dbReference type="GO" id="GO:0006355">
    <property type="term" value="P:regulation of DNA-templated transcription"/>
    <property type="evidence" value="ECO:0007669"/>
    <property type="project" value="InterPro"/>
</dbReference>
<keyword evidence="7 8" id="KW-0539">Nucleus</keyword>
<evidence type="ECO:0000256" key="4">
    <source>
        <dbReference type="ARBA" id="ARBA00023015"/>
    </source>
</evidence>
<evidence type="ECO:0000313" key="11">
    <source>
        <dbReference type="Proteomes" id="UP001153678"/>
    </source>
</evidence>
<gene>
    <name evidence="10" type="ORF">FWILDA_LOCUS9610</name>
</gene>
<dbReference type="GO" id="GO:0003712">
    <property type="term" value="F:transcription coregulator activity"/>
    <property type="evidence" value="ECO:0007669"/>
    <property type="project" value="InterPro"/>
</dbReference>